<keyword evidence="3" id="KW-1185">Reference proteome</keyword>
<evidence type="ECO:0000259" key="1">
    <source>
        <dbReference type="PROSITE" id="PS50905"/>
    </source>
</evidence>
<proteinExistence type="predicted"/>
<gene>
    <name evidence="2" type="primary">Contig6865.g7348</name>
    <name evidence="2" type="ORF">STYLEM_13568</name>
</gene>
<dbReference type="Proteomes" id="UP000039865">
    <property type="component" value="Unassembled WGS sequence"/>
</dbReference>
<feature type="domain" description="Ferritin-like diiron" evidence="1">
    <location>
        <begin position="3"/>
        <end position="152"/>
    </location>
</feature>
<dbReference type="AlphaFoldDB" id="A0A078AQN1"/>
<dbReference type="SUPFAM" id="SSF47240">
    <property type="entry name" value="Ferritin-like"/>
    <property type="match status" value="1"/>
</dbReference>
<dbReference type="InterPro" id="IPR009040">
    <property type="entry name" value="Ferritin-like_diiron"/>
</dbReference>
<reference evidence="2 3" key="1">
    <citation type="submission" date="2014-06" db="EMBL/GenBank/DDBJ databases">
        <authorList>
            <person name="Swart Estienne"/>
        </authorList>
    </citation>
    <scope>NUCLEOTIDE SEQUENCE [LARGE SCALE GENOMIC DNA]</scope>
    <source>
        <strain evidence="2 3">130c</strain>
    </source>
</reference>
<dbReference type="InParanoid" id="A0A078AQN1"/>
<sequence length="168" mass="19931">MVQQLKKSLLDVIQKSISIEYSAYFTYRQAGHWFDKHHLPGTSSFCFRQAEGEFSHAKSLEEYVMKRGDLVILNQPNINQTLVTDIWRTNQEVFHHLFQLEQENYKLYEENSKIARQEEDEVTLRLFTDILDQQLTELQEFEVIMSKVKAYSAVPGLFYHLDHELRKA</sequence>
<dbReference type="InterPro" id="IPR008331">
    <property type="entry name" value="Ferritin_DPS_dom"/>
</dbReference>
<accession>A0A078AQN1</accession>
<organism evidence="2 3">
    <name type="scientific">Stylonychia lemnae</name>
    <name type="common">Ciliate</name>
    <dbReference type="NCBI Taxonomy" id="5949"/>
    <lineage>
        <taxon>Eukaryota</taxon>
        <taxon>Sar</taxon>
        <taxon>Alveolata</taxon>
        <taxon>Ciliophora</taxon>
        <taxon>Intramacronucleata</taxon>
        <taxon>Spirotrichea</taxon>
        <taxon>Stichotrichia</taxon>
        <taxon>Sporadotrichida</taxon>
        <taxon>Oxytrichidae</taxon>
        <taxon>Stylonychinae</taxon>
        <taxon>Stylonychia</taxon>
    </lineage>
</organism>
<protein>
    <submittedName>
        <fullName evidence="2">Ferritin</fullName>
    </submittedName>
</protein>
<dbReference type="InterPro" id="IPR012347">
    <property type="entry name" value="Ferritin-like"/>
</dbReference>
<name>A0A078AQN1_STYLE</name>
<dbReference type="GO" id="GO:0008199">
    <property type="term" value="F:ferric iron binding"/>
    <property type="evidence" value="ECO:0007669"/>
    <property type="project" value="InterPro"/>
</dbReference>
<evidence type="ECO:0000313" key="2">
    <source>
        <dbReference type="EMBL" id="CDW84504.1"/>
    </source>
</evidence>
<dbReference type="Gene3D" id="1.20.1260.10">
    <property type="match status" value="1"/>
</dbReference>
<dbReference type="EMBL" id="CCKQ01012865">
    <property type="protein sequence ID" value="CDW84504.1"/>
    <property type="molecule type" value="Genomic_DNA"/>
</dbReference>
<evidence type="ECO:0000313" key="3">
    <source>
        <dbReference type="Proteomes" id="UP000039865"/>
    </source>
</evidence>
<dbReference type="OMA" id="MSIWCAE"/>
<dbReference type="InterPro" id="IPR009078">
    <property type="entry name" value="Ferritin-like_SF"/>
</dbReference>
<dbReference type="Pfam" id="PF00210">
    <property type="entry name" value="Ferritin"/>
    <property type="match status" value="1"/>
</dbReference>
<dbReference type="OrthoDB" id="186462at2759"/>
<dbReference type="PROSITE" id="PS50905">
    <property type="entry name" value="FERRITIN_LIKE"/>
    <property type="match status" value="1"/>
</dbReference>